<keyword evidence="8" id="KW-0732">Signal</keyword>
<proteinExistence type="inferred from homology"/>
<evidence type="ECO:0000256" key="4">
    <source>
        <dbReference type="ARBA" id="ARBA00022989"/>
    </source>
</evidence>
<evidence type="ECO:0000256" key="7">
    <source>
        <dbReference type="ARBA" id="ARBA00041344"/>
    </source>
</evidence>
<comment type="subcellular location">
    <subcellularLocation>
        <location evidence="1">Membrane</location>
        <topology evidence="1">Multi-pass membrane protein</topology>
    </subcellularLocation>
</comment>
<dbReference type="EMBL" id="JAZDUA010000181">
    <property type="protein sequence ID" value="KAK7865302.1"/>
    <property type="molecule type" value="Genomic_DNA"/>
</dbReference>
<feature type="signal peptide" evidence="8">
    <location>
        <begin position="1"/>
        <end position="24"/>
    </location>
</feature>
<evidence type="ECO:0000313" key="10">
    <source>
        <dbReference type="Proteomes" id="UP001378592"/>
    </source>
</evidence>
<dbReference type="AlphaFoldDB" id="A0AAN9Z768"/>
<dbReference type="GO" id="GO:0032981">
    <property type="term" value="P:mitochondrial respiratory chain complex I assembly"/>
    <property type="evidence" value="ECO:0007669"/>
    <property type="project" value="InterPro"/>
</dbReference>
<dbReference type="InterPro" id="IPR055299">
    <property type="entry name" value="TIMMDC1"/>
</dbReference>
<dbReference type="PANTHER" id="PTHR13002">
    <property type="entry name" value="C3ORF1 PROTEIN-RELATED"/>
    <property type="match status" value="1"/>
</dbReference>
<accession>A0AAN9Z768</accession>
<feature type="chain" id="PRO_5042972737" description="Complex I assembly factor TIMMDC1, mitochondrial" evidence="8">
    <location>
        <begin position="25"/>
        <end position="262"/>
    </location>
</feature>
<name>A0AAN9Z768_9ORTH</name>
<evidence type="ECO:0000256" key="5">
    <source>
        <dbReference type="ARBA" id="ARBA00023136"/>
    </source>
</evidence>
<dbReference type="PANTHER" id="PTHR13002:SF1">
    <property type="entry name" value="COMPLEX I ASSEMBLY FACTOR TIMMDC1, MITOCHONDRIAL"/>
    <property type="match status" value="1"/>
</dbReference>
<evidence type="ECO:0000256" key="6">
    <source>
        <dbReference type="ARBA" id="ARBA00040778"/>
    </source>
</evidence>
<evidence type="ECO:0000256" key="1">
    <source>
        <dbReference type="ARBA" id="ARBA00004141"/>
    </source>
</evidence>
<keyword evidence="5" id="KW-0472">Membrane</keyword>
<organism evidence="9 10">
    <name type="scientific">Gryllus longicercus</name>
    <dbReference type="NCBI Taxonomy" id="2509291"/>
    <lineage>
        <taxon>Eukaryota</taxon>
        <taxon>Metazoa</taxon>
        <taxon>Ecdysozoa</taxon>
        <taxon>Arthropoda</taxon>
        <taxon>Hexapoda</taxon>
        <taxon>Insecta</taxon>
        <taxon>Pterygota</taxon>
        <taxon>Neoptera</taxon>
        <taxon>Polyneoptera</taxon>
        <taxon>Orthoptera</taxon>
        <taxon>Ensifera</taxon>
        <taxon>Gryllidea</taxon>
        <taxon>Grylloidea</taxon>
        <taxon>Gryllidae</taxon>
        <taxon>Gryllinae</taxon>
        <taxon>Gryllus</taxon>
    </lineage>
</organism>
<gene>
    <name evidence="9" type="ORF">R5R35_012595</name>
</gene>
<keyword evidence="4" id="KW-1133">Transmembrane helix</keyword>
<dbReference type="GO" id="GO:0016020">
    <property type="term" value="C:membrane"/>
    <property type="evidence" value="ECO:0007669"/>
    <property type="project" value="UniProtKB-SubCell"/>
</dbReference>
<comment type="caution">
    <text evidence="9">The sequence shown here is derived from an EMBL/GenBank/DDBJ whole genome shotgun (WGS) entry which is preliminary data.</text>
</comment>
<evidence type="ECO:0000313" key="9">
    <source>
        <dbReference type="EMBL" id="KAK7865302.1"/>
    </source>
</evidence>
<protein>
    <recommendedName>
        <fullName evidence="6">Complex I assembly factor TIMMDC1, mitochondrial</fullName>
    </recommendedName>
    <alternativeName>
        <fullName evidence="7">Translocase of inner mitochondrial membrane domain-containing protein 1</fullName>
    </alternativeName>
</protein>
<sequence>MLRKTRLFGVKCVLCGLLPFQISSDNGKQSEKSTSMIDRERYALTGRERLYRMFSMDEGGSFSSELIRSYQATVFGAFVGATYGGYRSTKQSPEVKQQSNAIALKKKVHGRNLSPDGQEIVVNFIKGGFRWAWRVGLLCGSLTLLTTAVSEYRGHSGILEYSVAGAVLGPWLGWKSGVRLMAMGGVLGIAIGTAGGCVMYAAHTVGGTTTEETYFWQHGYKETQLKHSKDRLKKLKEENRVFLESNGEGLDNCTNSNKASNQ</sequence>
<dbReference type="Pfam" id="PF02466">
    <property type="entry name" value="Tim17"/>
    <property type="match status" value="1"/>
</dbReference>
<dbReference type="Proteomes" id="UP001378592">
    <property type="component" value="Unassembled WGS sequence"/>
</dbReference>
<reference evidence="9 10" key="1">
    <citation type="submission" date="2024-03" db="EMBL/GenBank/DDBJ databases">
        <title>The genome assembly and annotation of the cricket Gryllus longicercus Weissman &amp; Gray.</title>
        <authorList>
            <person name="Szrajer S."/>
            <person name="Gray D."/>
            <person name="Ylla G."/>
        </authorList>
    </citation>
    <scope>NUCLEOTIDE SEQUENCE [LARGE SCALE GENOMIC DNA]</scope>
    <source>
        <strain evidence="9">DAG 2021-001</strain>
        <tissue evidence="9">Whole body minus gut</tissue>
    </source>
</reference>
<evidence type="ECO:0000256" key="2">
    <source>
        <dbReference type="ARBA" id="ARBA00008444"/>
    </source>
</evidence>
<comment type="similarity">
    <text evidence="2">Belongs to the Tim17/Tim22/Tim23 family.</text>
</comment>
<evidence type="ECO:0000256" key="8">
    <source>
        <dbReference type="SAM" id="SignalP"/>
    </source>
</evidence>
<keyword evidence="10" id="KW-1185">Reference proteome</keyword>
<dbReference type="GO" id="GO:0005739">
    <property type="term" value="C:mitochondrion"/>
    <property type="evidence" value="ECO:0007669"/>
    <property type="project" value="TreeGrafter"/>
</dbReference>
<evidence type="ECO:0000256" key="3">
    <source>
        <dbReference type="ARBA" id="ARBA00022692"/>
    </source>
</evidence>
<keyword evidence="3" id="KW-0812">Transmembrane</keyword>